<dbReference type="EMBL" id="CM044705">
    <property type="protein sequence ID" value="KAI5664536.1"/>
    <property type="molecule type" value="Genomic_DNA"/>
</dbReference>
<gene>
    <name evidence="1" type="ORF">M9H77_23859</name>
</gene>
<evidence type="ECO:0000313" key="2">
    <source>
        <dbReference type="Proteomes" id="UP001060085"/>
    </source>
</evidence>
<accession>A0ACC0AV99</accession>
<comment type="caution">
    <text evidence="1">The sequence shown here is derived from an EMBL/GenBank/DDBJ whole genome shotgun (WGS) entry which is preliminary data.</text>
</comment>
<name>A0ACC0AV99_CATRO</name>
<proteinExistence type="predicted"/>
<keyword evidence="2" id="KW-1185">Reference proteome</keyword>
<protein>
    <submittedName>
        <fullName evidence="1">Uncharacterized protein</fullName>
    </submittedName>
</protein>
<dbReference type="Proteomes" id="UP001060085">
    <property type="component" value="Linkage Group LG05"/>
</dbReference>
<organism evidence="1 2">
    <name type="scientific">Catharanthus roseus</name>
    <name type="common">Madagascar periwinkle</name>
    <name type="synonym">Vinca rosea</name>
    <dbReference type="NCBI Taxonomy" id="4058"/>
    <lineage>
        <taxon>Eukaryota</taxon>
        <taxon>Viridiplantae</taxon>
        <taxon>Streptophyta</taxon>
        <taxon>Embryophyta</taxon>
        <taxon>Tracheophyta</taxon>
        <taxon>Spermatophyta</taxon>
        <taxon>Magnoliopsida</taxon>
        <taxon>eudicotyledons</taxon>
        <taxon>Gunneridae</taxon>
        <taxon>Pentapetalae</taxon>
        <taxon>asterids</taxon>
        <taxon>lamiids</taxon>
        <taxon>Gentianales</taxon>
        <taxon>Apocynaceae</taxon>
        <taxon>Rauvolfioideae</taxon>
        <taxon>Vinceae</taxon>
        <taxon>Catharanthinae</taxon>
        <taxon>Catharanthus</taxon>
    </lineage>
</organism>
<evidence type="ECO:0000313" key="1">
    <source>
        <dbReference type="EMBL" id="KAI5664536.1"/>
    </source>
</evidence>
<reference evidence="2" key="1">
    <citation type="journal article" date="2023" name="Nat. Plants">
        <title>Single-cell RNA sequencing provides a high-resolution roadmap for understanding the multicellular compartmentation of specialized metabolism.</title>
        <authorList>
            <person name="Sun S."/>
            <person name="Shen X."/>
            <person name="Li Y."/>
            <person name="Li Y."/>
            <person name="Wang S."/>
            <person name="Li R."/>
            <person name="Zhang H."/>
            <person name="Shen G."/>
            <person name="Guo B."/>
            <person name="Wei J."/>
            <person name="Xu J."/>
            <person name="St-Pierre B."/>
            <person name="Chen S."/>
            <person name="Sun C."/>
        </authorList>
    </citation>
    <scope>NUCLEOTIDE SEQUENCE [LARGE SCALE GENOMIC DNA]</scope>
</reference>
<sequence length="320" mass="37202">MPMLEEKAMVKQVEVVEVVKRGKSKQVARSETPLDKFISLQAAANYEDWTKKKRKIAPRHRFDLLDMRGMEIIPALFHDIGWGSLLIMNELFYLMMLFEFYANLQRGRTQSGGNVVTSRRFEEIFTKGIVLKRSEDRTVDKFDAYGRILHHIISNIVIPNVGHKSSITDMHSFAMLAKHEHRKMNFGYISIEHMLATQSSSTKCLPYGCFLTQVFQHFYILLFRPNEHIRIGGEICARSKGEKMQYAKYWYIVDDYVVDDYVNGPELEPETNEESSVPEPNDPILDDSDDDDDHPKAQAQALRDYQLSRDRGRREIRKTS</sequence>